<evidence type="ECO:0000256" key="2">
    <source>
        <dbReference type="ARBA" id="ARBA00022801"/>
    </source>
</evidence>
<dbReference type="GO" id="GO:0050531">
    <property type="term" value="F:mannosyl-3-phosphoglycerate phosphatase activity"/>
    <property type="evidence" value="ECO:0007669"/>
    <property type="project" value="InterPro"/>
</dbReference>
<dbReference type="GO" id="GO:0005829">
    <property type="term" value="C:cytosol"/>
    <property type="evidence" value="ECO:0007669"/>
    <property type="project" value="TreeGrafter"/>
</dbReference>
<dbReference type="NCBIfam" id="TIGR01484">
    <property type="entry name" value="HAD-SF-IIB"/>
    <property type="match status" value="1"/>
</dbReference>
<evidence type="ECO:0000313" key="4">
    <source>
        <dbReference type="EMBL" id="NYS59505.1"/>
    </source>
</evidence>
<dbReference type="Gene3D" id="3.40.50.1000">
    <property type="entry name" value="HAD superfamily/HAD-like"/>
    <property type="match status" value="1"/>
</dbReference>
<organism evidence="4 5">
    <name type="scientific">Vreelandella salicampi</name>
    <dbReference type="NCBI Taxonomy" id="1449798"/>
    <lineage>
        <taxon>Bacteria</taxon>
        <taxon>Pseudomonadati</taxon>
        <taxon>Pseudomonadota</taxon>
        <taxon>Gammaproteobacteria</taxon>
        <taxon>Oceanospirillales</taxon>
        <taxon>Halomonadaceae</taxon>
        <taxon>Vreelandella</taxon>
    </lineage>
</organism>
<dbReference type="InterPro" id="IPR023214">
    <property type="entry name" value="HAD_sf"/>
</dbReference>
<protein>
    <submittedName>
        <fullName evidence="4">HAD-IIB family hydrolase</fullName>
    </submittedName>
</protein>
<dbReference type="Gene3D" id="3.30.980.20">
    <property type="entry name" value="Putative mannosyl-3-phosphoglycerate phosphatase, domain 2"/>
    <property type="match status" value="1"/>
</dbReference>
<dbReference type="GO" id="GO:0000287">
    <property type="term" value="F:magnesium ion binding"/>
    <property type="evidence" value="ECO:0007669"/>
    <property type="project" value="UniProtKB-ARBA"/>
</dbReference>
<dbReference type="InterPro" id="IPR006381">
    <property type="entry name" value="HAD-SF-IIB-MPGP"/>
</dbReference>
<dbReference type="SFLD" id="SFLDS00003">
    <property type="entry name" value="Haloacid_Dehalogenase"/>
    <property type="match status" value="1"/>
</dbReference>
<keyword evidence="5" id="KW-1185">Reference proteome</keyword>
<evidence type="ECO:0000313" key="5">
    <source>
        <dbReference type="Proteomes" id="UP000586119"/>
    </source>
</evidence>
<dbReference type="PANTHER" id="PTHR10000">
    <property type="entry name" value="PHOSPHOSERINE PHOSPHATASE"/>
    <property type="match status" value="1"/>
</dbReference>
<dbReference type="PANTHER" id="PTHR10000:SF8">
    <property type="entry name" value="HAD SUPERFAMILY HYDROLASE-LIKE, TYPE 3"/>
    <property type="match status" value="1"/>
</dbReference>
<gene>
    <name evidence="4" type="ORF">HZS81_01825</name>
</gene>
<keyword evidence="3" id="KW-0460">Magnesium</keyword>
<keyword evidence="1" id="KW-0479">Metal-binding</keyword>
<dbReference type="SFLD" id="SFLDG01140">
    <property type="entry name" value="C2.B:_Phosphomannomutase_and_P"/>
    <property type="match status" value="1"/>
</dbReference>
<name>A0A7Z0LIE4_9GAMM</name>
<reference evidence="4 5" key="1">
    <citation type="journal article" date="2015" name="Int. J. Syst. Evol. Microbiol.">
        <title>Halomonas salicampi sp. nov., a halotolerant and alkalitolerant bacterium isolated from a saltern soil.</title>
        <authorList>
            <person name="Lee J.C."/>
            <person name="Kim Y.S."/>
            <person name="Yun B.S."/>
            <person name="Whang K.S."/>
        </authorList>
    </citation>
    <scope>NUCLEOTIDE SEQUENCE [LARGE SCALE GENOMIC DNA]</scope>
    <source>
        <strain evidence="4 5">BH103</strain>
    </source>
</reference>
<dbReference type="GO" id="GO:0051479">
    <property type="term" value="P:mannosylglycerate biosynthetic process"/>
    <property type="evidence" value="ECO:0007669"/>
    <property type="project" value="InterPro"/>
</dbReference>
<comment type="caution">
    <text evidence="4">The sequence shown here is derived from an EMBL/GenBank/DDBJ whole genome shotgun (WGS) entry which is preliminary data.</text>
</comment>
<dbReference type="InterPro" id="IPR036412">
    <property type="entry name" value="HAD-like_sf"/>
</dbReference>
<dbReference type="EMBL" id="JACCDF010000001">
    <property type="protein sequence ID" value="NYS59505.1"/>
    <property type="molecule type" value="Genomic_DNA"/>
</dbReference>
<dbReference type="RefSeq" id="WP_179928831.1">
    <property type="nucleotide sequence ID" value="NZ_JACCDF010000001.1"/>
</dbReference>
<dbReference type="Proteomes" id="UP000586119">
    <property type="component" value="Unassembled WGS sequence"/>
</dbReference>
<dbReference type="AlphaFoldDB" id="A0A7Z0LIE4"/>
<dbReference type="SFLD" id="SFLDG01142">
    <property type="entry name" value="C2.B.2:_Mannosyl-3-phosphoglyc"/>
    <property type="match status" value="1"/>
</dbReference>
<dbReference type="InterPro" id="IPR006379">
    <property type="entry name" value="HAD-SF_hydro_IIB"/>
</dbReference>
<evidence type="ECO:0000256" key="1">
    <source>
        <dbReference type="ARBA" id="ARBA00022723"/>
    </source>
</evidence>
<keyword evidence="2 4" id="KW-0378">Hydrolase</keyword>
<dbReference type="NCBIfam" id="TIGR01486">
    <property type="entry name" value="HAD-SF-IIB-MPGP"/>
    <property type="match status" value="1"/>
</dbReference>
<evidence type="ECO:0000256" key="3">
    <source>
        <dbReference type="ARBA" id="ARBA00022842"/>
    </source>
</evidence>
<proteinExistence type="predicted"/>
<accession>A0A7Z0LIE4</accession>
<sequence length="312" mass="33975">MPSITTPDTTSHAASDTPSMPRLLFTDLDGSLLDHHNYDWSPAVPWLSRLKERGVPVIPVTSKTRSEILPLRRALGCENAPFVAENGAVVGLPADWCHARLDRHIGRDGLAIQTLGVDIGFIRQRLNIWRARLEDMPGMAFTTMSEMTLEALSDFTGLPESEARLARLREGSEPLTWEGDESGLEALRQGLAGDGLQLVRGGRFWHATGHSHKGNAVNWLIERFQALKGTKPQTLALGDGPNDIAMLEAVDQAVVIRGCHGLEVAPQQAALYRTEATGPTGWAEGVAYWWGRDEHRVTPAALQASGGAEATR</sequence>
<dbReference type="SUPFAM" id="SSF56784">
    <property type="entry name" value="HAD-like"/>
    <property type="match status" value="1"/>
</dbReference>
<dbReference type="Pfam" id="PF08282">
    <property type="entry name" value="Hydrolase_3"/>
    <property type="match status" value="2"/>
</dbReference>